<comment type="caution">
    <text evidence="2">The sequence shown here is derived from an EMBL/GenBank/DDBJ whole genome shotgun (WGS) entry which is preliminary data.</text>
</comment>
<proteinExistence type="predicted"/>
<feature type="region of interest" description="Disordered" evidence="1">
    <location>
        <begin position="32"/>
        <end position="100"/>
    </location>
</feature>
<feature type="compositionally biased region" description="Acidic residues" evidence="1">
    <location>
        <begin position="77"/>
        <end position="100"/>
    </location>
</feature>
<accession>A0A498L3S0</accession>
<protein>
    <submittedName>
        <fullName evidence="2">Uncharacterized protein</fullName>
    </submittedName>
</protein>
<dbReference type="Proteomes" id="UP000289691">
    <property type="component" value="Unassembled WGS sequence"/>
</dbReference>
<name>A0A498L3S0_9EURY</name>
<organism evidence="2 3">
    <name type="scientific">Halorientalis pallida</name>
    <dbReference type="NCBI Taxonomy" id="2479928"/>
    <lineage>
        <taxon>Archaea</taxon>
        <taxon>Methanobacteriati</taxon>
        <taxon>Methanobacteriota</taxon>
        <taxon>Stenosarchaea group</taxon>
        <taxon>Halobacteria</taxon>
        <taxon>Halobacteriales</taxon>
        <taxon>Haloarculaceae</taxon>
        <taxon>Halorientalis</taxon>
    </lineage>
</organism>
<reference evidence="2 3" key="1">
    <citation type="submission" date="2019-01" db="EMBL/GenBank/DDBJ databases">
        <title>Halorientalis sp. F13-25 a new haloarchaeum isolated from hypersaline water.</title>
        <authorList>
            <person name="Ana D.-V."/>
            <person name="Cristina S.-P."/>
            <person name="Antonio V."/>
        </authorList>
    </citation>
    <scope>NUCLEOTIDE SEQUENCE [LARGE SCALE GENOMIC DNA]</scope>
    <source>
        <strain evidence="2 3">F13-25</strain>
    </source>
</reference>
<evidence type="ECO:0000313" key="2">
    <source>
        <dbReference type="EMBL" id="RXK48665.1"/>
    </source>
</evidence>
<dbReference type="AlphaFoldDB" id="A0A498L3S0"/>
<sequence>MRLPIPTNRLVAFTLAGALLTAVLAVALGAPVGGIASPDDPTTGDSTPANAQTTGDAPAPNENFTPAVQTGSGHDEEREEYEEHEEEEHEDGEGWFGDND</sequence>
<evidence type="ECO:0000256" key="1">
    <source>
        <dbReference type="SAM" id="MobiDB-lite"/>
    </source>
</evidence>
<feature type="compositionally biased region" description="Polar residues" evidence="1">
    <location>
        <begin position="43"/>
        <end position="55"/>
    </location>
</feature>
<evidence type="ECO:0000313" key="3">
    <source>
        <dbReference type="Proteomes" id="UP000289691"/>
    </source>
</evidence>
<gene>
    <name evidence="2" type="ORF">EAF64_13405</name>
</gene>
<dbReference type="RefSeq" id="WP_129069502.1">
    <property type="nucleotide sequence ID" value="NZ_RDFA01000004.1"/>
</dbReference>
<feature type="compositionally biased region" description="Polar residues" evidence="1">
    <location>
        <begin position="62"/>
        <end position="72"/>
    </location>
</feature>
<dbReference type="EMBL" id="RDFA01000004">
    <property type="protein sequence ID" value="RXK48665.1"/>
    <property type="molecule type" value="Genomic_DNA"/>
</dbReference>
<keyword evidence="3" id="KW-1185">Reference proteome</keyword>